<dbReference type="SUPFAM" id="SSF56954">
    <property type="entry name" value="Outer membrane efflux proteins (OEP)"/>
    <property type="match status" value="1"/>
</dbReference>
<dbReference type="InterPro" id="IPR003423">
    <property type="entry name" value="OMP_efflux"/>
</dbReference>
<comment type="similarity">
    <text evidence="1 2">Belongs to the outer membrane factor (OMF) (TC 1.B.17) family.</text>
</comment>
<keyword evidence="2" id="KW-0564">Palmitate</keyword>
<dbReference type="OrthoDB" id="9770517at2"/>
<dbReference type="Pfam" id="PF02321">
    <property type="entry name" value="OEP"/>
    <property type="match status" value="2"/>
</dbReference>
<accession>A0A2U1K2B0</accession>
<sequence>MMNKLKLVIVILILAILPVGCLVGPKYQKPEEQNAASFQNGPASVDTLASVVNVKWFDLFNDEVLKRLIYKGLENNYDMKIAMARIERTRAELGYTKADLLPAIGYSGTINSNEKTFMPSNAAATLSWELDFWGKVRHENRAVQDELLASEEGRKVILSNLVSDIAVAYFQLRDFDNQLVVTQKTLETRQKAFDIINQRFLAGYVSEVDKVQIEQQVAIAEAAIPAIKRQITNQENTISILLGQAPGPIERGKTNLELQVANTIPVSIPSILLKNRPDVKQAEMYYMASNERIGVAQAMRFPSFNIAALAGFANSDVSALFNSTSYIQNASAAVVGPLFNFGKNKRRVDIYRQIAEESKLSYQKTCIVAVAEVEQALQNVRTYKEEWAARNKQVLAARKNLELSDARYYNGYVSYLEVLEVQRSLFDAELSLSQLTQSQLSSMIQLYRALGGGWN</sequence>
<evidence type="ECO:0000256" key="1">
    <source>
        <dbReference type="ARBA" id="ARBA00007613"/>
    </source>
</evidence>
<gene>
    <name evidence="3" type="ORF">DB891_02265</name>
</gene>
<dbReference type="Proteomes" id="UP000245618">
    <property type="component" value="Unassembled WGS sequence"/>
</dbReference>
<comment type="subcellular location">
    <subcellularLocation>
        <location evidence="2">Cell membrane</location>
        <topology evidence="2">Lipid-anchor</topology>
    </subcellularLocation>
</comment>
<dbReference type="PANTHER" id="PTHR30203:SF33">
    <property type="entry name" value="BLR4455 PROTEIN"/>
    <property type="match status" value="1"/>
</dbReference>
<name>A0A2U1K2B0_9FLAO</name>
<dbReference type="EMBL" id="QCZH01000001">
    <property type="protein sequence ID" value="PWA11650.1"/>
    <property type="molecule type" value="Genomic_DNA"/>
</dbReference>
<dbReference type="AlphaFoldDB" id="A0A2U1K2B0"/>
<keyword evidence="2" id="KW-1134">Transmembrane beta strand</keyword>
<evidence type="ECO:0000256" key="2">
    <source>
        <dbReference type="RuleBase" id="RU362097"/>
    </source>
</evidence>
<proteinExistence type="inferred from homology"/>
<dbReference type="Gene3D" id="1.20.1600.10">
    <property type="entry name" value="Outer membrane efflux proteins (OEP)"/>
    <property type="match status" value="1"/>
</dbReference>
<organism evidence="3 4">
    <name type="scientific">Flavobacterium laiguense</name>
    <dbReference type="NCBI Taxonomy" id="2169409"/>
    <lineage>
        <taxon>Bacteria</taxon>
        <taxon>Pseudomonadati</taxon>
        <taxon>Bacteroidota</taxon>
        <taxon>Flavobacteriia</taxon>
        <taxon>Flavobacteriales</taxon>
        <taxon>Flavobacteriaceae</taxon>
        <taxon>Flavobacterium</taxon>
    </lineage>
</organism>
<dbReference type="GO" id="GO:0005886">
    <property type="term" value="C:plasma membrane"/>
    <property type="evidence" value="ECO:0007669"/>
    <property type="project" value="UniProtKB-SubCell"/>
</dbReference>
<dbReference type="Gene3D" id="2.20.200.10">
    <property type="entry name" value="Outer membrane efflux proteins (OEP)"/>
    <property type="match status" value="1"/>
</dbReference>
<protein>
    <submittedName>
        <fullName evidence="3">RND transporter</fullName>
    </submittedName>
</protein>
<keyword evidence="2" id="KW-0449">Lipoprotein</keyword>
<dbReference type="NCBIfam" id="TIGR01845">
    <property type="entry name" value="outer_NodT"/>
    <property type="match status" value="1"/>
</dbReference>
<evidence type="ECO:0000313" key="4">
    <source>
        <dbReference type="Proteomes" id="UP000245618"/>
    </source>
</evidence>
<dbReference type="RefSeq" id="WP_116760131.1">
    <property type="nucleotide sequence ID" value="NZ_QCZH01000001.1"/>
</dbReference>
<keyword evidence="4" id="KW-1185">Reference proteome</keyword>
<keyword evidence="2" id="KW-0812">Transmembrane</keyword>
<dbReference type="PANTHER" id="PTHR30203">
    <property type="entry name" value="OUTER MEMBRANE CATION EFFLUX PROTEIN"/>
    <property type="match status" value="1"/>
</dbReference>
<keyword evidence="2" id="KW-0472">Membrane</keyword>
<dbReference type="GO" id="GO:0015562">
    <property type="term" value="F:efflux transmembrane transporter activity"/>
    <property type="evidence" value="ECO:0007669"/>
    <property type="project" value="InterPro"/>
</dbReference>
<reference evidence="3 4" key="1">
    <citation type="submission" date="2018-04" db="EMBL/GenBank/DDBJ databases">
        <title>Flavobacterium sp. nov., isolated from glacier ice.</title>
        <authorList>
            <person name="Liu Q."/>
            <person name="Xin Y.-H."/>
        </authorList>
    </citation>
    <scope>NUCLEOTIDE SEQUENCE [LARGE SCALE GENOMIC DNA]</scope>
    <source>
        <strain evidence="3 4">LB2P30</strain>
    </source>
</reference>
<comment type="caution">
    <text evidence="3">The sequence shown here is derived from an EMBL/GenBank/DDBJ whole genome shotgun (WGS) entry which is preliminary data.</text>
</comment>
<evidence type="ECO:0000313" key="3">
    <source>
        <dbReference type="EMBL" id="PWA11650.1"/>
    </source>
</evidence>
<dbReference type="InterPro" id="IPR010131">
    <property type="entry name" value="MdtP/NodT-like"/>
</dbReference>